<feature type="compositionally biased region" description="Basic and acidic residues" evidence="1">
    <location>
        <begin position="39"/>
        <end position="62"/>
    </location>
</feature>
<dbReference type="Proteomes" id="UP001596473">
    <property type="component" value="Unassembled WGS sequence"/>
</dbReference>
<keyword evidence="3" id="KW-1185">Reference proteome</keyword>
<dbReference type="RefSeq" id="WP_380185434.1">
    <property type="nucleotide sequence ID" value="NZ_JBHTBQ010000002.1"/>
</dbReference>
<comment type="caution">
    <text evidence="2">The sequence shown here is derived from an EMBL/GenBank/DDBJ whole genome shotgun (WGS) entry which is preliminary data.</text>
</comment>
<dbReference type="EMBL" id="JBHTBQ010000002">
    <property type="protein sequence ID" value="MFC7418441.1"/>
    <property type="molecule type" value="Genomic_DNA"/>
</dbReference>
<organism evidence="2 3">
    <name type="scientific">Iodobacter arcticus</name>
    <dbReference type="NCBI Taxonomy" id="590593"/>
    <lineage>
        <taxon>Bacteria</taxon>
        <taxon>Pseudomonadati</taxon>
        <taxon>Pseudomonadota</taxon>
        <taxon>Betaproteobacteria</taxon>
        <taxon>Neisseriales</taxon>
        <taxon>Chitinibacteraceae</taxon>
        <taxon>Iodobacter</taxon>
    </lineage>
</organism>
<evidence type="ECO:0000313" key="3">
    <source>
        <dbReference type="Proteomes" id="UP001596473"/>
    </source>
</evidence>
<reference evidence="3" key="1">
    <citation type="journal article" date="2019" name="Int. J. Syst. Evol. Microbiol.">
        <title>The Global Catalogue of Microorganisms (GCM) 10K type strain sequencing project: providing services to taxonomists for standard genome sequencing and annotation.</title>
        <authorList>
            <consortium name="The Broad Institute Genomics Platform"/>
            <consortium name="The Broad Institute Genome Sequencing Center for Infectious Disease"/>
            <person name="Wu L."/>
            <person name="Ma J."/>
        </authorList>
    </citation>
    <scope>NUCLEOTIDE SEQUENCE [LARGE SCALE GENOMIC DNA]</scope>
    <source>
        <strain evidence="3">CCUG 62945</strain>
    </source>
</reference>
<protein>
    <submittedName>
        <fullName evidence="2">Uncharacterized protein</fullName>
    </submittedName>
</protein>
<gene>
    <name evidence="2" type="ORF">ACFQNF_00930</name>
</gene>
<feature type="region of interest" description="Disordered" evidence="1">
    <location>
        <begin position="1"/>
        <end position="62"/>
    </location>
</feature>
<accession>A0ABW2QRR3</accession>
<proteinExistence type="predicted"/>
<evidence type="ECO:0000313" key="2">
    <source>
        <dbReference type="EMBL" id="MFC7418441.1"/>
    </source>
</evidence>
<sequence>MNKDQTKNHVEEAKGKEVNAKVVANKDVEQKGKTQNAEGKTKVANSDKKQKPKDASKDSKSK</sequence>
<feature type="compositionally biased region" description="Basic and acidic residues" evidence="1">
    <location>
        <begin position="1"/>
        <end position="32"/>
    </location>
</feature>
<evidence type="ECO:0000256" key="1">
    <source>
        <dbReference type="SAM" id="MobiDB-lite"/>
    </source>
</evidence>
<name>A0ABW2QRR3_9NEIS</name>